<proteinExistence type="predicted"/>
<feature type="compositionally biased region" description="Basic residues" evidence="1">
    <location>
        <begin position="145"/>
        <end position="161"/>
    </location>
</feature>
<evidence type="ECO:0000256" key="1">
    <source>
        <dbReference type="SAM" id="MobiDB-lite"/>
    </source>
</evidence>
<feature type="compositionally biased region" description="Basic and acidic residues" evidence="1">
    <location>
        <begin position="85"/>
        <end position="111"/>
    </location>
</feature>
<name>A0A2S4KTW6_9HYPO</name>
<evidence type="ECO:0000313" key="3">
    <source>
        <dbReference type="Proteomes" id="UP000237481"/>
    </source>
</evidence>
<accession>A0A2S4KTW6</accession>
<dbReference type="AlphaFoldDB" id="A0A2S4KTW6"/>
<feature type="compositionally biased region" description="Basic and acidic residues" evidence="1">
    <location>
        <begin position="352"/>
        <end position="373"/>
    </location>
</feature>
<feature type="compositionally biased region" description="Basic and acidic residues" evidence="1">
    <location>
        <begin position="270"/>
        <end position="315"/>
    </location>
</feature>
<reference evidence="2 3" key="1">
    <citation type="submission" date="2018-01" db="EMBL/GenBank/DDBJ databases">
        <title>Harnessing the power of phylogenomics to disentangle the directionality and signatures of interkingdom host jumping in the parasitic fungal genus Tolypocladium.</title>
        <authorList>
            <person name="Quandt C.A."/>
            <person name="Patterson W."/>
            <person name="Spatafora J.W."/>
        </authorList>
    </citation>
    <scope>NUCLEOTIDE SEQUENCE [LARGE SCALE GENOMIC DNA]</scope>
    <source>
        <strain evidence="2 3">NRBC 100945</strain>
    </source>
</reference>
<keyword evidence="3" id="KW-1185">Reference proteome</keyword>
<feature type="region of interest" description="Disordered" evidence="1">
    <location>
        <begin position="46"/>
        <end position="392"/>
    </location>
</feature>
<feature type="compositionally biased region" description="Low complexity" evidence="1">
    <location>
        <begin position="180"/>
        <end position="192"/>
    </location>
</feature>
<dbReference type="EMBL" id="PKSG01000669">
    <property type="protein sequence ID" value="POR33624.1"/>
    <property type="molecule type" value="Genomic_DNA"/>
</dbReference>
<protein>
    <submittedName>
        <fullName evidence="2">Uncharacterized protein</fullName>
    </submittedName>
</protein>
<sequence>MFAPRGRGGPSRSTPANVQCQKCLKRDMDTATRTLYSRLTLPARHYSYECKSSTQERPYVSRPSRSQQLRNPKLVPKLTNNVLEPEERKKGVADEEIAKRETERAKKRELDDHDDEMIKSSSKRRRSASTGSISTMSTNASRNSRPPRSRKRSATPPRRRRSPESVSGDERRPRGRRYSRSYSRSYSSSSSPPRRRQRSLPRDSRSPSPPRRYTRSLSPDSRSPSPPPRRQQRPLSRDSRSPSPPGRQQRSLSRDSRSPSPPPRRKQRSTSHDSRSPPPERHERSYRVRDDRPPQHQDDENYPKRPRRDSFKSGDSRGSYSRRQDYSRSPEPQSRWQGERQYRAPRGGRAGGARDDNKGHWKRQADEPPRERSLSPFSRRLALTREMNDGGR</sequence>
<dbReference type="OrthoDB" id="437973at2759"/>
<organism evidence="2 3">
    <name type="scientific">Tolypocladium paradoxum</name>
    <dbReference type="NCBI Taxonomy" id="94208"/>
    <lineage>
        <taxon>Eukaryota</taxon>
        <taxon>Fungi</taxon>
        <taxon>Dikarya</taxon>
        <taxon>Ascomycota</taxon>
        <taxon>Pezizomycotina</taxon>
        <taxon>Sordariomycetes</taxon>
        <taxon>Hypocreomycetidae</taxon>
        <taxon>Hypocreales</taxon>
        <taxon>Ophiocordycipitaceae</taxon>
        <taxon>Tolypocladium</taxon>
    </lineage>
</organism>
<gene>
    <name evidence="2" type="ORF">TPAR_06170</name>
</gene>
<dbReference type="Proteomes" id="UP000237481">
    <property type="component" value="Unassembled WGS sequence"/>
</dbReference>
<dbReference type="Pfam" id="PF13917">
    <property type="entry name" value="zf-CCHC_3"/>
    <property type="match status" value="2"/>
</dbReference>
<comment type="caution">
    <text evidence="2">The sequence shown here is derived from an EMBL/GenBank/DDBJ whole genome shotgun (WGS) entry which is preliminary data.</text>
</comment>
<evidence type="ECO:0000313" key="2">
    <source>
        <dbReference type="EMBL" id="POR33624.1"/>
    </source>
</evidence>